<dbReference type="InterPro" id="IPR001723">
    <property type="entry name" value="Nuclear_hrmn_rcpt"/>
</dbReference>
<dbReference type="GO" id="GO:0009755">
    <property type="term" value="P:hormone-mediated signaling pathway"/>
    <property type="evidence" value="ECO:0007669"/>
    <property type="project" value="TreeGrafter"/>
</dbReference>
<dbReference type="SUPFAM" id="SSF57716">
    <property type="entry name" value="Glucocorticoid receptor-like (DNA-binding domain)"/>
    <property type="match status" value="1"/>
</dbReference>
<evidence type="ECO:0000256" key="9">
    <source>
        <dbReference type="RuleBase" id="RU004334"/>
    </source>
</evidence>
<proteinExistence type="inferred from homology"/>
<feature type="domain" description="Nuclear receptor" evidence="10">
    <location>
        <begin position="37"/>
        <end position="113"/>
    </location>
</feature>
<keyword evidence="4 9" id="KW-0805">Transcription regulation</keyword>
<comment type="similarity">
    <text evidence="9">Belongs to the nuclear hormone receptor family.</text>
</comment>
<keyword evidence="7 9" id="KW-0675">Receptor</keyword>
<dbReference type="GO" id="GO:0000978">
    <property type="term" value="F:RNA polymerase II cis-regulatory region sequence-specific DNA binding"/>
    <property type="evidence" value="ECO:0007669"/>
    <property type="project" value="TreeGrafter"/>
</dbReference>
<dbReference type="AlphaFoldDB" id="A0AAE0VZE3"/>
<gene>
    <name evidence="12" type="ORF">CHS0354_005765</name>
</gene>
<name>A0AAE0VZE3_9BIVA</name>
<evidence type="ECO:0000256" key="7">
    <source>
        <dbReference type="ARBA" id="ARBA00023170"/>
    </source>
</evidence>
<dbReference type="Pfam" id="PF00104">
    <property type="entry name" value="Hormone_recep"/>
    <property type="match status" value="1"/>
</dbReference>
<dbReference type="FunFam" id="3.30.50.10:FF:000056">
    <property type="entry name" value="Peroxisome proliferator-activated receptor gamma"/>
    <property type="match status" value="1"/>
</dbReference>
<dbReference type="GO" id="GO:0000122">
    <property type="term" value="P:negative regulation of transcription by RNA polymerase II"/>
    <property type="evidence" value="ECO:0007669"/>
    <property type="project" value="TreeGrafter"/>
</dbReference>
<evidence type="ECO:0000256" key="5">
    <source>
        <dbReference type="ARBA" id="ARBA00023125"/>
    </source>
</evidence>
<evidence type="ECO:0000256" key="1">
    <source>
        <dbReference type="ARBA" id="ARBA00022723"/>
    </source>
</evidence>
<evidence type="ECO:0000259" key="10">
    <source>
        <dbReference type="PROSITE" id="PS51030"/>
    </source>
</evidence>
<accession>A0AAE0VZE3</accession>
<evidence type="ECO:0000256" key="4">
    <source>
        <dbReference type="ARBA" id="ARBA00023015"/>
    </source>
</evidence>
<keyword evidence="8 9" id="KW-0539">Nucleus</keyword>
<feature type="domain" description="NR LBD" evidence="11">
    <location>
        <begin position="143"/>
        <end position="367"/>
    </location>
</feature>
<reference evidence="12" key="1">
    <citation type="journal article" date="2021" name="Genome Biol. Evol.">
        <title>A High-Quality Reference Genome for a Parasitic Bivalve with Doubly Uniparental Inheritance (Bivalvia: Unionida).</title>
        <authorList>
            <person name="Smith C.H."/>
        </authorList>
    </citation>
    <scope>NUCLEOTIDE SEQUENCE</scope>
    <source>
        <strain evidence="12">CHS0354</strain>
    </source>
</reference>
<dbReference type="PANTHER" id="PTHR24082">
    <property type="entry name" value="NUCLEAR HORMONE RECEPTOR"/>
    <property type="match status" value="1"/>
</dbReference>
<dbReference type="SMART" id="SM00430">
    <property type="entry name" value="HOLI"/>
    <property type="match status" value="1"/>
</dbReference>
<reference evidence="12" key="3">
    <citation type="submission" date="2023-05" db="EMBL/GenBank/DDBJ databases">
        <authorList>
            <person name="Smith C.H."/>
        </authorList>
    </citation>
    <scope>NUCLEOTIDE SEQUENCE</scope>
    <source>
        <strain evidence="12">CHS0354</strain>
        <tissue evidence="12">Mantle</tissue>
    </source>
</reference>
<reference evidence="12" key="2">
    <citation type="journal article" date="2021" name="Genome Biol. Evol.">
        <title>Developing a high-quality reference genome for a parasitic bivalve with doubly uniparental inheritance (Bivalvia: Unionida).</title>
        <authorList>
            <person name="Smith C.H."/>
        </authorList>
    </citation>
    <scope>NUCLEOTIDE SEQUENCE</scope>
    <source>
        <strain evidence="12">CHS0354</strain>
        <tissue evidence="12">Mantle</tissue>
    </source>
</reference>
<evidence type="ECO:0000256" key="2">
    <source>
        <dbReference type="ARBA" id="ARBA00022771"/>
    </source>
</evidence>
<keyword evidence="1 9" id="KW-0479">Metal-binding</keyword>
<dbReference type="GO" id="GO:0008270">
    <property type="term" value="F:zinc ion binding"/>
    <property type="evidence" value="ECO:0007669"/>
    <property type="project" value="UniProtKB-KW"/>
</dbReference>
<evidence type="ECO:0000313" key="13">
    <source>
        <dbReference type="Proteomes" id="UP001195483"/>
    </source>
</evidence>
<dbReference type="InterPro" id="IPR001628">
    <property type="entry name" value="Znf_hrmn_rcpt"/>
</dbReference>
<keyword evidence="6 9" id="KW-0804">Transcription</keyword>
<comment type="caution">
    <text evidence="12">The sequence shown here is derived from an EMBL/GenBank/DDBJ whole genome shotgun (WGS) entry which is preliminary data.</text>
</comment>
<dbReference type="GO" id="GO:0005634">
    <property type="term" value="C:nucleus"/>
    <property type="evidence" value="ECO:0007669"/>
    <property type="project" value="UniProtKB-SubCell"/>
</dbReference>
<dbReference type="Proteomes" id="UP001195483">
    <property type="component" value="Unassembled WGS sequence"/>
</dbReference>
<dbReference type="InterPro" id="IPR035500">
    <property type="entry name" value="NHR-like_dom_sf"/>
</dbReference>
<dbReference type="SUPFAM" id="SSF48508">
    <property type="entry name" value="Nuclear receptor ligand-binding domain"/>
    <property type="match status" value="1"/>
</dbReference>
<dbReference type="PRINTS" id="PR00047">
    <property type="entry name" value="STROIDFINGER"/>
</dbReference>
<organism evidence="12 13">
    <name type="scientific">Potamilus streckersoni</name>
    <dbReference type="NCBI Taxonomy" id="2493646"/>
    <lineage>
        <taxon>Eukaryota</taxon>
        <taxon>Metazoa</taxon>
        <taxon>Spiralia</taxon>
        <taxon>Lophotrochozoa</taxon>
        <taxon>Mollusca</taxon>
        <taxon>Bivalvia</taxon>
        <taxon>Autobranchia</taxon>
        <taxon>Heteroconchia</taxon>
        <taxon>Palaeoheterodonta</taxon>
        <taxon>Unionida</taxon>
        <taxon>Unionoidea</taxon>
        <taxon>Unionidae</taxon>
        <taxon>Ambleminae</taxon>
        <taxon>Lampsilini</taxon>
        <taxon>Potamilus</taxon>
    </lineage>
</organism>
<protein>
    <submittedName>
        <fullName evidence="12">Uncharacterized protein</fullName>
    </submittedName>
</protein>
<comment type="subcellular location">
    <subcellularLocation>
        <location evidence="9">Nucleus</location>
    </subcellularLocation>
</comment>
<keyword evidence="13" id="KW-1185">Reference proteome</keyword>
<dbReference type="PROSITE" id="PS51030">
    <property type="entry name" value="NUCLEAR_REC_DBD_2"/>
    <property type="match status" value="1"/>
</dbReference>
<dbReference type="Gene3D" id="3.30.50.10">
    <property type="entry name" value="Erythroid Transcription Factor GATA-1, subunit A"/>
    <property type="match status" value="1"/>
</dbReference>
<dbReference type="SMART" id="SM00399">
    <property type="entry name" value="ZnF_C4"/>
    <property type="match status" value="1"/>
</dbReference>
<sequence length="367" mass="42006">MLREVTGAMVVEQTNRPLTTTKHPRKTEKFGSGKDEHILCRVCGDKSSGFHYGVFSCEGCKGFFRRTVRQKVEYKPCENPKGCLIMRISRNRCQYCRLQKCLAVGMSHEAVRLGRCPKKDRPSKSCFMYMPSNGTFYLDRQVRTEQLVLTVHDAYRKASTMYEEFAMRINPHLQNIIRSEDDVRTLYLRYLPSTVRFITSFAREIPLFKSLPHEDQKILVKASILESSAIYDSCNVELDGEGWTNNKLGFAIPKDSFEYIGIIGQLFLTLRKVIEKIQRHEYTEVELSLMCALVLFCPDRAGLSSKILLENMESDIAVALKYQLLLNHGDGCLSFARAVEVLTSLRDTATRFLDDLLNAQVEMDQSS</sequence>
<dbReference type="GO" id="GO:0004879">
    <property type="term" value="F:nuclear receptor activity"/>
    <property type="evidence" value="ECO:0007669"/>
    <property type="project" value="TreeGrafter"/>
</dbReference>
<dbReference type="InterPro" id="IPR000536">
    <property type="entry name" value="Nucl_hrmn_rcpt_lig-bd"/>
</dbReference>
<dbReference type="CDD" id="cd07166">
    <property type="entry name" value="NR_DBD_REV_ERB"/>
    <property type="match status" value="1"/>
</dbReference>
<evidence type="ECO:0000256" key="8">
    <source>
        <dbReference type="ARBA" id="ARBA00023242"/>
    </source>
</evidence>
<dbReference type="InterPro" id="IPR050234">
    <property type="entry name" value="Nuclear_hormone_rcpt_NR1"/>
</dbReference>
<dbReference type="Pfam" id="PF00105">
    <property type="entry name" value="zf-C4"/>
    <property type="match status" value="1"/>
</dbReference>
<evidence type="ECO:0000313" key="12">
    <source>
        <dbReference type="EMBL" id="KAK3594842.1"/>
    </source>
</evidence>
<dbReference type="PROSITE" id="PS51843">
    <property type="entry name" value="NR_LBD"/>
    <property type="match status" value="1"/>
</dbReference>
<dbReference type="EMBL" id="JAEAOA010000405">
    <property type="protein sequence ID" value="KAK3594842.1"/>
    <property type="molecule type" value="Genomic_DNA"/>
</dbReference>
<dbReference type="GO" id="GO:0030154">
    <property type="term" value="P:cell differentiation"/>
    <property type="evidence" value="ECO:0007669"/>
    <property type="project" value="TreeGrafter"/>
</dbReference>
<dbReference type="InterPro" id="IPR013088">
    <property type="entry name" value="Znf_NHR/GATA"/>
</dbReference>
<evidence type="ECO:0000259" key="11">
    <source>
        <dbReference type="PROSITE" id="PS51843"/>
    </source>
</evidence>
<dbReference type="PROSITE" id="PS00031">
    <property type="entry name" value="NUCLEAR_REC_DBD_1"/>
    <property type="match status" value="1"/>
</dbReference>
<dbReference type="PRINTS" id="PR00398">
    <property type="entry name" value="STRDHORMONER"/>
</dbReference>
<dbReference type="PANTHER" id="PTHR24082:SF473">
    <property type="entry name" value="ECDYSONE-INDUCED PROTEIN 75B, ISOFORM B"/>
    <property type="match status" value="1"/>
</dbReference>
<keyword evidence="3 9" id="KW-0862">Zinc</keyword>
<evidence type="ECO:0000256" key="6">
    <source>
        <dbReference type="ARBA" id="ARBA00023163"/>
    </source>
</evidence>
<keyword evidence="2 9" id="KW-0863">Zinc-finger</keyword>
<dbReference type="Gene3D" id="1.10.565.10">
    <property type="entry name" value="Retinoid X Receptor"/>
    <property type="match status" value="1"/>
</dbReference>
<keyword evidence="5 9" id="KW-0238">DNA-binding</keyword>
<dbReference type="GO" id="GO:0045944">
    <property type="term" value="P:positive regulation of transcription by RNA polymerase II"/>
    <property type="evidence" value="ECO:0007669"/>
    <property type="project" value="TreeGrafter"/>
</dbReference>
<evidence type="ECO:0000256" key="3">
    <source>
        <dbReference type="ARBA" id="ARBA00022833"/>
    </source>
</evidence>